<feature type="coiled-coil region" evidence="1">
    <location>
        <begin position="113"/>
        <end position="259"/>
    </location>
</feature>
<protein>
    <submittedName>
        <fullName evidence="2">Uncharacterized protein</fullName>
    </submittedName>
</protein>
<keyword evidence="3" id="KW-1185">Reference proteome</keyword>
<name>A0A3P7KQV1_THECL</name>
<feature type="coiled-coil region" evidence="1">
    <location>
        <begin position="5"/>
        <end position="85"/>
    </location>
</feature>
<accession>A0A3P7KQV1</accession>
<reference evidence="2 3" key="1">
    <citation type="submission" date="2018-11" db="EMBL/GenBank/DDBJ databases">
        <authorList>
            <consortium name="Pathogen Informatics"/>
        </authorList>
    </citation>
    <scope>NUCLEOTIDE SEQUENCE [LARGE SCALE GENOMIC DNA]</scope>
</reference>
<organism evidence="2 3">
    <name type="scientific">Thelazia callipaeda</name>
    <name type="common">Oriental eyeworm</name>
    <name type="synonym">Parasitic nematode</name>
    <dbReference type="NCBI Taxonomy" id="103827"/>
    <lineage>
        <taxon>Eukaryota</taxon>
        <taxon>Metazoa</taxon>
        <taxon>Ecdysozoa</taxon>
        <taxon>Nematoda</taxon>
        <taxon>Chromadorea</taxon>
        <taxon>Rhabditida</taxon>
        <taxon>Spirurina</taxon>
        <taxon>Spiruromorpha</taxon>
        <taxon>Thelazioidea</taxon>
        <taxon>Thelaziidae</taxon>
        <taxon>Thelazia</taxon>
    </lineage>
</organism>
<gene>
    <name evidence="2" type="ORF">TCLT_LOCUS3348</name>
</gene>
<sequence length="263" mass="30647">MQKALKERTSECDSLKKRLEKFERDRQQWENQKRALEAKQPLDVQMLQSQKRELTMQLDREQAEKQELFLQINSLIAQLADANRDTVEEQKNGPLKAENETLKKQMDNILAIQSQLNMDVQTLQDEVRRKSQEVEKARNESEQLRVIMDSEKSRLECSLEELQRELQMKSAALQSLMLVKQETKMSEADSAIITRLTVENEELRGEIDQIRCEVESRVTEISEIKLENETKAASLQSELIALQEEAKRKEAELSIIQNNVSKF</sequence>
<dbReference type="AlphaFoldDB" id="A0A3P7KQV1"/>
<dbReference type="Proteomes" id="UP000276776">
    <property type="component" value="Unassembled WGS sequence"/>
</dbReference>
<dbReference type="OrthoDB" id="5832686at2759"/>
<evidence type="ECO:0000256" key="1">
    <source>
        <dbReference type="SAM" id="Coils"/>
    </source>
</evidence>
<dbReference type="EMBL" id="UYYF01001327">
    <property type="protein sequence ID" value="VDM99767.1"/>
    <property type="molecule type" value="Genomic_DNA"/>
</dbReference>
<proteinExistence type="predicted"/>
<evidence type="ECO:0000313" key="3">
    <source>
        <dbReference type="Proteomes" id="UP000276776"/>
    </source>
</evidence>
<dbReference type="STRING" id="103827.A0A3P7KQV1"/>
<evidence type="ECO:0000313" key="2">
    <source>
        <dbReference type="EMBL" id="VDM99767.1"/>
    </source>
</evidence>
<keyword evidence="1" id="KW-0175">Coiled coil</keyword>